<dbReference type="AlphaFoldDB" id="A0A5P9JRY4"/>
<proteinExistence type="predicted"/>
<organism evidence="3 4">
    <name type="scientific">Microvirga thermotolerans</name>
    <dbReference type="NCBI Taxonomy" id="2651334"/>
    <lineage>
        <taxon>Bacteria</taxon>
        <taxon>Pseudomonadati</taxon>
        <taxon>Pseudomonadota</taxon>
        <taxon>Alphaproteobacteria</taxon>
        <taxon>Hyphomicrobiales</taxon>
        <taxon>Methylobacteriaceae</taxon>
        <taxon>Microvirga</taxon>
    </lineage>
</organism>
<dbReference type="KEGG" id="mico:GDR74_00765"/>
<dbReference type="InterPro" id="IPR050697">
    <property type="entry name" value="Adenylyl/Guanylyl_Cyclase_3/4"/>
</dbReference>
<dbReference type="GO" id="GO:0009190">
    <property type="term" value="P:cyclic nucleotide biosynthetic process"/>
    <property type="evidence" value="ECO:0007669"/>
    <property type="project" value="InterPro"/>
</dbReference>
<dbReference type="GO" id="GO:0035556">
    <property type="term" value="P:intracellular signal transduction"/>
    <property type="evidence" value="ECO:0007669"/>
    <property type="project" value="InterPro"/>
</dbReference>
<dbReference type="CDD" id="cd07302">
    <property type="entry name" value="CHD"/>
    <property type="match status" value="1"/>
</dbReference>
<dbReference type="PANTHER" id="PTHR43081">
    <property type="entry name" value="ADENYLATE CYCLASE, TERMINAL-DIFFERENTIATION SPECIFIC-RELATED"/>
    <property type="match status" value="1"/>
</dbReference>
<reference evidence="3 4" key="1">
    <citation type="submission" date="2019-10" db="EMBL/GenBank/DDBJ databases">
        <title>Isolation, Identification of Microvirga thermotolerans HR1, a novel thermophilic bacterium and Comparative Genomics of the genus Microvirga.</title>
        <authorList>
            <person name="Li J."/>
            <person name="Zhang W."/>
            <person name="Lin M."/>
            <person name="Wang J."/>
        </authorList>
    </citation>
    <scope>NUCLEOTIDE SEQUENCE [LARGE SCALE GENOMIC DNA]</scope>
    <source>
        <strain evidence="3 4">HR1</strain>
    </source>
</reference>
<keyword evidence="1" id="KW-0812">Transmembrane</keyword>
<evidence type="ECO:0000313" key="3">
    <source>
        <dbReference type="EMBL" id="QFU14861.1"/>
    </source>
</evidence>
<sequence>MRCAVRFGPLFWTGAVLFGAGAGALYGLIFGTVHPAISAIYGACTGTLLLAFERRLILSGIQARLRRLSTPLYLAGSVAAYLALIVLGNAVAGSLIWNAGLLPETLVDLMLPSTRVVLYSLAVSAVAGFVLRMRDLIGTEMFVNLLIGRYHRPVSEERVFLFIDLVGSTSLAEDLGDMRFQALLGDFMAALAEPVRRCRGSIDDYIGDMAMVTWPLERGVRDARCLNVIRAIREQIDRDAATWQARFGITPDFRVALHCGPVVTADVGVEKHKIAYFGDTVNTTSRLEALCRELGETVLVSSDLLSRLKVPPGFAFEDLGLRALRGRDQPLGLFALRSGLRRA</sequence>
<name>A0A5P9JRY4_9HYPH</name>
<feature type="transmembrane region" description="Helical" evidence="1">
    <location>
        <begin position="72"/>
        <end position="97"/>
    </location>
</feature>
<dbReference type="Pfam" id="PF00211">
    <property type="entry name" value="Guanylate_cyc"/>
    <property type="match status" value="1"/>
</dbReference>
<feature type="transmembrane region" description="Helical" evidence="1">
    <location>
        <begin position="35"/>
        <end position="52"/>
    </location>
</feature>
<accession>A0A5P9JRY4</accession>
<dbReference type="PROSITE" id="PS50125">
    <property type="entry name" value="GUANYLATE_CYCLASE_2"/>
    <property type="match status" value="1"/>
</dbReference>
<feature type="transmembrane region" description="Helical" evidence="1">
    <location>
        <begin position="109"/>
        <end position="131"/>
    </location>
</feature>
<protein>
    <submittedName>
        <fullName evidence="3">Adenylate/guanylate cyclase domain-containing protein</fullName>
    </submittedName>
</protein>
<dbReference type="SUPFAM" id="SSF55073">
    <property type="entry name" value="Nucleotide cyclase"/>
    <property type="match status" value="1"/>
</dbReference>
<keyword evidence="1" id="KW-1133">Transmembrane helix</keyword>
<gene>
    <name evidence="3" type="ORF">GDR74_00765</name>
</gene>
<keyword evidence="4" id="KW-1185">Reference proteome</keyword>
<dbReference type="SMART" id="SM00044">
    <property type="entry name" value="CYCc"/>
    <property type="match status" value="1"/>
</dbReference>
<dbReference type="InterPro" id="IPR001054">
    <property type="entry name" value="A/G_cyclase"/>
</dbReference>
<keyword evidence="1" id="KW-0472">Membrane</keyword>
<dbReference type="EMBL" id="CP045423">
    <property type="protein sequence ID" value="QFU14861.1"/>
    <property type="molecule type" value="Genomic_DNA"/>
</dbReference>
<dbReference type="Proteomes" id="UP000325614">
    <property type="component" value="Chromosome"/>
</dbReference>
<evidence type="ECO:0000256" key="1">
    <source>
        <dbReference type="SAM" id="Phobius"/>
    </source>
</evidence>
<evidence type="ECO:0000313" key="4">
    <source>
        <dbReference type="Proteomes" id="UP000325614"/>
    </source>
</evidence>
<feature type="transmembrane region" description="Helical" evidence="1">
    <location>
        <begin position="7"/>
        <end position="29"/>
    </location>
</feature>
<dbReference type="PANTHER" id="PTHR43081:SF1">
    <property type="entry name" value="ADENYLATE CYCLASE, TERMINAL-DIFFERENTIATION SPECIFIC"/>
    <property type="match status" value="1"/>
</dbReference>
<dbReference type="GO" id="GO:0004016">
    <property type="term" value="F:adenylate cyclase activity"/>
    <property type="evidence" value="ECO:0007669"/>
    <property type="project" value="UniProtKB-ARBA"/>
</dbReference>
<dbReference type="Gene3D" id="3.30.70.1230">
    <property type="entry name" value="Nucleotide cyclase"/>
    <property type="match status" value="1"/>
</dbReference>
<feature type="domain" description="Guanylate cyclase" evidence="2">
    <location>
        <begin position="159"/>
        <end position="288"/>
    </location>
</feature>
<evidence type="ECO:0000259" key="2">
    <source>
        <dbReference type="PROSITE" id="PS50125"/>
    </source>
</evidence>
<dbReference type="InterPro" id="IPR029787">
    <property type="entry name" value="Nucleotide_cyclase"/>
</dbReference>